<dbReference type="InterPro" id="IPR015797">
    <property type="entry name" value="NUDIX_hydrolase-like_dom_sf"/>
</dbReference>
<dbReference type="SUPFAM" id="SSF55811">
    <property type="entry name" value="Nudix"/>
    <property type="match status" value="1"/>
</dbReference>
<organism evidence="2 3">
    <name type="scientific">Sporormia fimetaria CBS 119925</name>
    <dbReference type="NCBI Taxonomy" id="1340428"/>
    <lineage>
        <taxon>Eukaryota</taxon>
        <taxon>Fungi</taxon>
        <taxon>Dikarya</taxon>
        <taxon>Ascomycota</taxon>
        <taxon>Pezizomycotina</taxon>
        <taxon>Dothideomycetes</taxon>
        <taxon>Pleosporomycetidae</taxon>
        <taxon>Pleosporales</taxon>
        <taxon>Sporormiaceae</taxon>
        <taxon>Sporormia</taxon>
    </lineage>
</organism>
<reference evidence="2" key="1">
    <citation type="journal article" date="2020" name="Stud. Mycol.">
        <title>101 Dothideomycetes genomes: a test case for predicting lifestyles and emergence of pathogens.</title>
        <authorList>
            <person name="Haridas S."/>
            <person name="Albert R."/>
            <person name="Binder M."/>
            <person name="Bloem J."/>
            <person name="Labutti K."/>
            <person name="Salamov A."/>
            <person name="Andreopoulos B."/>
            <person name="Baker S."/>
            <person name="Barry K."/>
            <person name="Bills G."/>
            <person name="Bluhm B."/>
            <person name="Cannon C."/>
            <person name="Castanera R."/>
            <person name="Culley D."/>
            <person name="Daum C."/>
            <person name="Ezra D."/>
            <person name="Gonzalez J."/>
            <person name="Henrissat B."/>
            <person name="Kuo A."/>
            <person name="Liang C."/>
            <person name="Lipzen A."/>
            <person name="Lutzoni F."/>
            <person name="Magnuson J."/>
            <person name="Mondo S."/>
            <person name="Nolan M."/>
            <person name="Ohm R."/>
            <person name="Pangilinan J."/>
            <person name="Park H.-J."/>
            <person name="Ramirez L."/>
            <person name="Alfaro M."/>
            <person name="Sun H."/>
            <person name="Tritt A."/>
            <person name="Yoshinaga Y."/>
            <person name="Zwiers L.-H."/>
            <person name="Turgeon B."/>
            <person name="Goodwin S."/>
            <person name="Spatafora J."/>
            <person name="Crous P."/>
            <person name="Grigoriev I."/>
        </authorList>
    </citation>
    <scope>NUCLEOTIDE SEQUENCE</scope>
    <source>
        <strain evidence="2">CBS 119925</strain>
    </source>
</reference>
<dbReference type="PROSITE" id="PS51462">
    <property type="entry name" value="NUDIX"/>
    <property type="match status" value="1"/>
</dbReference>
<dbReference type="InterPro" id="IPR000086">
    <property type="entry name" value="NUDIX_hydrolase_dom"/>
</dbReference>
<dbReference type="Gene3D" id="3.90.79.10">
    <property type="entry name" value="Nucleoside Triphosphate Pyrophosphohydrolase"/>
    <property type="match status" value="1"/>
</dbReference>
<dbReference type="OrthoDB" id="10261522at2759"/>
<gene>
    <name evidence="2" type="ORF">M011DRAFT_417919</name>
</gene>
<evidence type="ECO:0000259" key="1">
    <source>
        <dbReference type="PROSITE" id="PS51462"/>
    </source>
</evidence>
<dbReference type="InterPro" id="IPR031804">
    <property type="entry name" value="DUF4743"/>
</dbReference>
<dbReference type="PANTHER" id="PTHR13622">
    <property type="entry name" value="THIAMIN PYROPHOSPHOKINASE"/>
    <property type="match status" value="1"/>
</dbReference>
<dbReference type="AlphaFoldDB" id="A0A6A6VKE3"/>
<dbReference type="EMBL" id="MU006564">
    <property type="protein sequence ID" value="KAF2750194.1"/>
    <property type="molecule type" value="Genomic_DNA"/>
</dbReference>
<evidence type="ECO:0000313" key="2">
    <source>
        <dbReference type="EMBL" id="KAF2750194.1"/>
    </source>
</evidence>
<accession>A0A6A6VKE3</accession>
<protein>
    <submittedName>
        <fullName evidence="2">Thiamine pyrophosphokinase-related protein-like protein</fullName>
    </submittedName>
</protein>
<dbReference type="FunFam" id="3.90.79.10:FF:000019">
    <property type="entry name" value="Thiamin pyrophosphokinase, putative"/>
    <property type="match status" value="1"/>
</dbReference>
<name>A0A6A6VKE3_9PLEO</name>
<dbReference type="CDD" id="cd03676">
    <property type="entry name" value="NUDIX_Tnr3_like"/>
    <property type="match status" value="1"/>
</dbReference>
<dbReference type="Pfam" id="PF15916">
    <property type="entry name" value="DUF4743"/>
    <property type="match status" value="1"/>
</dbReference>
<feature type="domain" description="Nudix hydrolase" evidence="1">
    <location>
        <begin position="134"/>
        <end position="281"/>
    </location>
</feature>
<sequence length="315" mass="35366">MTLSNLDIINECDSFPYPYTDPALYNASLSTYYTLRIPDCNHDLGYMLPSVATVFDNVPNWSLDHDARTLTLTAGTNASERSAAVHQTLLALRQTGHFKVLDKWRDELYGVYGPGRELLFSVERSASPLFGIVTYGVHMNAYVRGKDGELKIWVPRRARTKQTYGGMLDNCVAGGIAVGETALECLVRECAEEASLPEDIVRERVKSVGCVTYFHIRTEKAGGETGLMQPECQYVYDIELPEDVVPKPGDDEVEEFYLWGVEEVREALGKGEFKPNCGLVMVDYFVRMGELNAENEGDLIEICARLHRRLEFPTL</sequence>
<evidence type="ECO:0000313" key="3">
    <source>
        <dbReference type="Proteomes" id="UP000799440"/>
    </source>
</evidence>
<keyword evidence="3" id="KW-1185">Reference proteome</keyword>
<dbReference type="GO" id="GO:0044715">
    <property type="term" value="F:8-oxo-dGDP phosphatase activity"/>
    <property type="evidence" value="ECO:0007669"/>
    <property type="project" value="TreeGrafter"/>
</dbReference>
<proteinExistence type="predicted"/>
<dbReference type="PANTHER" id="PTHR13622:SF8">
    <property type="entry name" value="THIAMIN PYROPHOSPHOKINASE 1"/>
    <property type="match status" value="1"/>
</dbReference>
<dbReference type="Pfam" id="PF00293">
    <property type="entry name" value="NUDIX"/>
    <property type="match status" value="1"/>
</dbReference>
<dbReference type="Proteomes" id="UP000799440">
    <property type="component" value="Unassembled WGS sequence"/>
</dbReference>